<keyword evidence="3" id="KW-0966">Cell projection</keyword>
<feature type="domain" description="Flagella basal body P-ring formation protein FlgA SAF" evidence="2">
    <location>
        <begin position="125"/>
        <end position="232"/>
    </location>
</feature>
<evidence type="ECO:0000259" key="2">
    <source>
        <dbReference type="Pfam" id="PF13144"/>
    </source>
</evidence>
<feature type="signal peptide" evidence="1">
    <location>
        <begin position="1"/>
        <end position="20"/>
    </location>
</feature>
<dbReference type="Pfam" id="PF13144">
    <property type="entry name" value="ChapFlgA"/>
    <property type="match status" value="1"/>
</dbReference>
<organism evidence="3 4">
    <name type="scientific">Fulvimonas yonginensis</name>
    <dbReference type="NCBI Taxonomy" id="1495200"/>
    <lineage>
        <taxon>Bacteria</taxon>
        <taxon>Pseudomonadati</taxon>
        <taxon>Pseudomonadota</taxon>
        <taxon>Gammaproteobacteria</taxon>
        <taxon>Lysobacterales</taxon>
        <taxon>Rhodanobacteraceae</taxon>
        <taxon>Fulvimonas</taxon>
    </lineage>
</organism>
<dbReference type="Gene3D" id="2.30.30.760">
    <property type="match status" value="1"/>
</dbReference>
<proteinExistence type="inferred from homology"/>
<dbReference type="RefSeq" id="WP_336808103.1">
    <property type="nucleotide sequence ID" value="NZ_JBBBNY010000008.1"/>
</dbReference>
<dbReference type="Proteomes" id="UP001381174">
    <property type="component" value="Unassembled WGS sequence"/>
</dbReference>
<keyword evidence="3" id="KW-0282">Flagellum</keyword>
<evidence type="ECO:0000313" key="3">
    <source>
        <dbReference type="EMBL" id="MEI7037473.1"/>
    </source>
</evidence>
<keyword evidence="1" id="KW-1005">Bacterial flagellum biogenesis</keyword>
<comment type="similarity">
    <text evidence="1">Belongs to the FlgA family.</text>
</comment>
<comment type="subcellular location">
    <subcellularLocation>
        <location evidence="1">Periplasm</location>
    </subcellularLocation>
</comment>
<reference evidence="3 4" key="1">
    <citation type="journal article" date="2014" name="Int. J. Syst. Evol. Microbiol.">
        <title>Fulvimonas yonginensis sp. nov., isolated from greenhouse soil, and emended description of the genus Fulvimonas.</title>
        <authorList>
            <person name="Ahn J.H."/>
            <person name="Kim S.J."/>
            <person name="Weon H.Y."/>
            <person name="Hong S.B."/>
            <person name="Seok S.J."/>
            <person name="Kwon S.W."/>
        </authorList>
    </citation>
    <scope>NUCLEOTIDE SEQUENCE [LARGE SCALE GENOMIC DNA]</scope>
    <source>
        <strain evidence="3 4">KACC 16952</strain>
    </source>
</reference>
<dbReference type="PANTHER" id="PTHR36307:SF1">
    <property type="entry name" value="FLAGELLA BASAL BODY P-RING FORMATION PROTEIN FLGA"/>
    <property type="match status" value="1"/>
</dbReference>
<evidence type="ECO:0000256" key="1">
    <source>
        <dbReference type="RuleBase" id="RU362063"/>
    </source>
</evidence>
<name>A0ABU8JE60_9GAMM</name>
<gene>
    <name evidence="3" type="primary">flgA</name>
    <name evidence="3" type="ORF">WAT24_11950</name>
</gene>
<evidence type="ECO:0000313" key="4">
    <source>
        <dbReference type="Proteomes" id="UP001381174"/>
    </source>
</evidence>
<keyword evidence="4" id="KW-1185">Reference proteome</keyword>
<protein>
    <recommendedName>
        <fullName evidence="1">Flagella basal body P-ring formation protein FlgA</fullName>
    </recommendedName>
</protein>
<dbReference type="InterPro" id="IPR017585">
    <property type="entry name" value="SAF_FlgA"/>
</dbReference>
<keyword evidence="1" id="KW-0574">Periplasm</keyword>
<comment type="function">
    <text evidence="1">Involved in the assembly process of the P-ring formation. It may associate with FlgF on the rod constituting a structure essential for the P-ring assembly or may act as a modulator protein for the P-ring assembly.</text>
</comment>
<sequence>MRFLVLLALSLLASTLSAHAAEQTVAAARVVDAARAVLQALPLGADTRLDVQVIGTPVDAVVPAGSLRIQATRPAGQWPRSRIAVPVRLLVAERPVRTETVWFAVKALQPLAVYTADTGQGTPAEAVQIRQAEVDIAQLHGKPVRTLSAMKGQRLRRAMLAGTPVLEEDFEPIPAVDARQQVTVLVRYGAVRMLTRGMALNAGEAGQMVAVLATGADSPVQARVTGKGVVEVAR</sequence>
<feature type="chain" id="PRO_5045008020" description="Flagella basal body P-ring formation protein FlgA" evidence="1">
    <location>
        <begin position="21"/>
        <end position="234"/>
    </location>
</feature>
<keyword evidence="1" id="KW-0732">Signal</keyword>
<dbReference type="EMBL" id="JBBBNY010000008">
    <property type="protein sequence ID" value="MEI7037473.1"/>
    <property type="molecule type" value="Genomic_DNA"/>
</dbReference>
<accession>A0ABU8JE60</accession>
<dbReference type="PANTHER" id="PTHR36307">
    <property type="entry name" value="FLAGELLA BASAL BODY P-RING FORMATION PROTEIN FLGA"/>
    <property type="match status" value="1"/>
</dbReference>
<comment type="caution">
    <text evidence="3">The sequence shown here is derived from an EMBL/GenBank/DDBJ whole genome shotgun (WGS) entry which is preliminary data.</text>
</comment>
<dbReference type="NCBIfam" id="TIGR03170">
    <property type="entry name" value="flgA_cterm"/>
    <property type="match status" value="1"/>
</dbReference>
<dbReference type="InterPro" id="IPR039246">
    <property type="entry name" value="Flagellar_FlgA"/>
</dbReference>
<keyword evidence="3" id="KW-0969">Cilium</keyword>